<reference evidence="14" key="1">
    <citation type="submission" date="2006-05" db="EMBL/GenBank/DDBJ databases">
        <title>Annotation of the draft genome assembly of Desulfuromonas acetoxidans DSM 684.</title>
        <authorList>
            <consortium name="US DOE Joint Genome Institute (JGI-ORNL)"/>
            <person name="Larimer F."/>
            <person name="Land M."/>
            <person name="Hauser L."/>
        </authorList>
    </citation>
    <scope>NUCLEOTIDE SEQUENCE [LARGE SCALE GENOMIC DNA]</scope>
    <source>
        <strain evidence="14">DSM 684</strain>
    </source>
</reference>
<sequence>MRRCFYRNFPRSTRRNLSMLDLIRKKQKTTVVKVVFWVIIATFIGTIFLVWGKGRDQQRDITVAAQVNGTDISFEQFRTTYSNMYNLYHNLYGQNFTPELEKQLQLTRQSINLLIDQALLLEEAERMHVSISDDELVKAIAEVPAFQVDGVFNKEQYISVLSYQRMTPELFEQMQKQQMLVNLTQAQIRSEAVVTDEDVADEYRRLNENVNLSYVAFKTGAFTDAVDVTDDALTAYYEANQEAFRVAQQVNLSLVTLSPADYLDQVVLEEGDIQRYYDRHLATYAIPEQMAAAHILIPVAQDADDAQREKQRVLAEQVLEKAQTGDFAKLAKQYSADTATAQKGGDLGLFQRGVMDPAFEAAAFALQKDALSPIVETRFGYHIIKGGEHIEAGFTPLADVRDEVEKALRLDEARKLAYEKAMDAYNLNRKESNFSAAAESLGATPVETGLFSQMQAIPTVGVSSELTERAFGAAAGEMLAPVNTTRGVVLATVTENIASHIPELSAVKAEVTEAYKRQQAVVLAEEAAQKALEKIQQGAKLKSIADNGRKVQETGLFNRALGEFVPTLGNVPGLAEAAFNLTIKEPVASQLYSAGENFYIVRLKQLQPADPNGLTEEESQRLQQTVLSRKQDELLRSKLDELKQTAEVIIAPAILRSMEEGNES</sequence>
<evidence type="ECO:0000256" key="6">
    <source>
        <dbReference type="ARBA" id="ARBA00023136"/>
    </source>
</evidence>
<evidence type="ECO:0000256" key="10">
    <source>
        <dbReference type="ARBA" id="ARBA00042775"/>
    </source>
</evidence>
<proteinExistence type="inferred from homology"/>
<reference evidence="14" key="2">
    <citation type="submission" date="2006-05" db="EMBL/GenBank/DDBJ databases">
        <title>Sequencing of the draft genome and assembly of Desulfuromonas acetoxidans DSM 684.</title>
        <authorList>
            <consortium name="US DOE Joint Genome Institute (JGI-PGF)"/>
            <person name="Copeland A."/>
            <person name="Lucas S."/>
            <person name="Lapidus A."/>
            <person name="Barry K."/>
            <person name="Detter J.C."/>
            <person name="Glavina del Rio T."/>
            <person name="Hammon N."/>
            <person name="Israni S."/>
            <person name="Dalin E."/>
            <person name="Tice H."/>
            <person name="Bruce D."/>
            <person name="Pitluck S."/>
            <person name="Richardson P."/>
        </authorList>
    </citation>
    <scope>NUCLEOTIDE SEQUENCE [LARGE SCALE GENOMIC DNA]</scope>
    <source>
        <strain evidence="14">DSM 684</strain>
    </source>
</reference>
<evidence type="ECO:0000256" key="2">
    <source>
        <dbReference type="ARBA" id="ARBA00022475"/>
    </source>
</evidence>
<feature type="transmembrane region" description="Helical" evidence="12">
    <location>
        <begin position="34"/>
        <end position="52"/>
    </location>
</feature>
<evidence type="ECO:0000256" key="8">
    <source>
        <dbReference type="ARBA" id="ARBA00038408"/>
    </source>
</evidence>
<name>Q1JWW7_DESA6</name>
<keyword evidence="7" id="KW-0143">Chaperone</keyword>
<comment type="caution">
    <text evidence="14">The sequence shown here is derived from an EMBL/GenBank/DDBJ whole genome shotgun (WGS) entry which is preliminary data.</text>
</comment>
<dbReference type="InterPro" id="IPR027304">
    <property type="entry name" value="Trigger_fact/SurA_dom_sf"/>
</dbReference>
<protein>
    <recommendedName>
        <fullName evidence="9">Periplasmic chaperone PpiD</fullName>
    </recommendedName>
    <alternativeName>
        <fullName evidence="10">Periplasmic folding chaperone</fullName>
    </alternativeName>
</protein>
<dbReference type="Gene3D" id="3.10.50.40">
    <property type="match status" value="2"/>
</dbReference>
<gene>
    <name evidence="14" type="ORF">Dace_0845</name>
</gene>
<dbReference type="PANTHER" id="PTHR47529">
    <property type="entry name" value="PEPTIDYL-PROLYL CIS-TRANS ISOMERASE D"/>
    <property type="match status" value="1"/>
</dbReference>
<feature type="domain" description="PpiC" evidence="13">
    <location>
        <begin position="287"/>
        <end position="388"/>
    </location>
</feature>
<evidence type="ECO:0000256" key="4">
    <source>
        <dbReference type="ARBA" id="ARBA00022692"/>
    </source>
</evidence>
<evidence type="ECO:0000313" key="14">
    <source>
        <dbReference type="EMBL" id="EAT14791.1"/>
    </source>
</evidence>
<dbReference type="PROSITE" id="PS01096">
    <property type="entry name" value="PPIC_PPIASE_1"/>
    <property type="match status" value="1"/>
</dbReference>
<dbReference type="InterPro" id="IPR023058">
    <property type="entry name" value="PPIase_PpiC_CS"/>
</dbReference>
<dbReference type="PANTHER" id="PTHR47529:SF1">
    <property type="entry name" value="PERIPLASMIC CHAPERONE PPID"/>
    <property type="match status" value="1"/>
</dbReference>
<evidence type="ECO:0000256" key="1">
    <source>
        <dbReference type="ARBA" id="ARBA00004382"/>
    </source>
</evidence>
<comment type="subcellular location">
    <subcellularLocation>
        <location evidence="1">Cell inner membrane</location>
        <topology evidence="1">Single-pass type II membrane protein</topology>
        <orientation evidence="1">Periplasmic side</orientation>
    </subcellularLocation>
</comment>
<dbReference type="GO" id="GO:0005886">
    <property type="term" value="C:plasma membrane"/>
    <property type="evidence" value="ECO:0007669"/>
    <property type="project" value="UniProtKB-SubCell"/>
</dbReference>
<dbReference type="PROSITE" id="PS50198">
    <property type="entry name" value="PPIC_PPIASE_2"/>
    <property type="match status" value="1"/>
</dbReference>
<dbReference type="SUPFAM" id="SSF54534">
    <property type="entry name" value="FKBP-like"/>
    <property type="match status" value="1"/>
</dbReference>
<keyword evidence="5 12" id="KW-1133">Transmembrane helix</keyword>
<keyword evidence="15" id="KW-1185">Reference proteome</keyword>
<comment type="similarity">
    <text evidence="8">Belongs to the PpiD chaperone family.</text>
</comment>
<evidence type="ECO:0000256" key="7">
    <source>
        <dbReference type="ARBA" id="ARBA00023186"/>
    </source>
</evidence>
<keyword evidence="4 12" id="KW-0812">Transmembrane</keyword>
<dbReference type="EMBL" id="AAEW02000018">
    <property type="protein sequence ID" value="EAT14791.1"/>
    <property type="molecule type" value="Genomic_DNA"/>
</dbReference>
<accession>Q1JWW7</accession>
<evidence type="ECO:0000256" key="5">
    <source>
        <dbReference type="ARBA" id="ARBA00022989"/>
    </source>
</evidence>
<keyword evidence="2" id="KW-1003">Cell membrane</keyword>
<evidence type="ECO:0000259" key="13">
    <source>
        <dbReference type="PROSITE" id="PS50198"/>
    </source>
</evidence>
<evidence type="ECO:0000256" key="9">
    <source>
        <dbReference type="ARBA" id="ARBA00040743"/>
    </source>
</evidence>
<dbReference type="Pfam" id="PF00639">
    <property type="entry name" value="Rotamase"/>
    <property type="match status" value="1"/>
</dbReference>
<evidence type="ECO:0000256" key="11">
    <source>
        <dbReference type="PROSITE-ProRule" id="PRU00278"/>
    </source>
</evidence>
<dbReference type="AlphaFoldDB" id="Q1JWW7"/>
<dbReference type="InterPro" id="IPR052029">
    <property type="entry name" value="PpiD_chaperone"/>
</dbReference>
<organism evidence="14 15">
    <name type="scientific">Desulfuromonas acetoxidans (strain DSM 684 / 11070)</name>
    <dbReference type="NCBI Taxonomy" id="281689"/>
    <lineage>
        <taxon>Bacteria</taxon>
        <taxon>Pseudomonadati</taxon>
        <taxon>Thermodesulfobacteriota</taxon>
        <taxon>Desulfuromonadia</taxon>
        <taxon>Desulfuromonadales</taxon>
        <taxon>Desulfuromonadaceae</taxon>
        <taxon>Desulfuromonas</taxon>
    </lineage>
</organism>
<dbReference type="InterPro" id="IPR046357">
    <property type="entry name" value="PPIase_dom_sf"/>
</dbReference>
<evidence type="ECO:0000313" key="15">
    <source>
        <dbReference type="Proteomes" id="UP000005695"/>
    </source>
</evidence>
<dbReference type="Gene3D" id="1.10.4030.10">
    <property type="entry name" value="Porin chaperone SurA, peptide-binding domain"/>
    <property type="match status" value="1"/>
</dbReference>
<dbReference type="Proteomes" id="UP000005695">
    <property type="component" value="Unassembled WGS sequence"/>
</dbReference>
<keyword evidence="3" id="KW-0997">Cell inner membrane</keyword>
<dbReference type="SUPFAM" id="SSF109998">
    <property type="entry name" value="Triger factor/SurA peptide-binding domain-like"/>
    <property type="match status" value="1"/>
</dbReference>
<evidence type="ECO:0000256" key="12">
    <source>
        <dbReference type="SAM" id="Phobius"/>
    </source>
</evidence>
<dbReference type="InterPro" id="IPR000297">
    <property type="entry name" value="PPIase_PpiC"/>
</dbReference>
<dbReference type="GO" id="GO:0003755">
    <property type="term" value="F:peptidyl-prolyl cis-trans isomerase activity"/>
    <property type="evidence" value="ECO:0007669"/>
    <property type="project" value="UniProtKB-KW"/>
</dbReference>
<keyword evidence="6 12" id="KW-0472">Membrane</keyword>
<dbReference type="Pfam" id="PF13624">
    <property type="entry name" value="SurA_N_3"/>
    <property type="match status" value="1"/>
</dbReference>
<keyword evidence="11 14" id="KW-0413">Isomerase</keyword>
<keyword evidence="11" id="KW-0697">Rotamase</keyword>
<evidence type="ECO:0000256" key="3">
    <source>
        <dbReference type="ARBA" id="ARBA00022519"/>
    </source>
</evidence>